<evidence type="ECO:0000259" key="2">
    <source>
        <dbReference type="PROSITE" id="PS50112"/>
    </source>
</evidence>
<accession>A0A545T3D9</accession>
<dbReference type="AlphaFoldDB" id="A0A545T3D9"/>
<dbReference type="InterPro" id="IPR001633">
    <property type="entry name" value="EAL_dom"/>
</dbReference>
<dbReference type="Pfam" id="PF13426">
    <property type="entry name" value="PAS_9"/>
    <property type="match status" value="1"/>
</dbReference>
<evidence type="ECO:0000259" key="4">
    <source>
        <dbReference type="PROSITE" id="PS50887"/>
    </source>
</evidence>
<reference evidence="5 6" key="1">
    <citation type="submission" date="2019-06" db="EMBL/GenBank/DDBJ databases">
        <title>Whole genome sequence for Cellvibrionaceae sp. R142.</title>
        <authorList>
            <person name="Wang G."/>
        </authorList>
    </citation>
    <scope>NUCLEOTIDE SEQUENCE [LARGE SCALE GENOMIC DNA]</scope>
    <source>
        <strain evidence="5 6">R142</strain>
    </source>
</reference>
<name>A0A545T3D9_9GAMM</name>
<dbReference type="InterPro" id="IPR029787">
    <property type="entry name" value="Nucleotide_cyclase"/>
</dbReference>
<dbReference type="Gene3D" id="3.30.70.270">
    <property type="match status" value="1"/>
</dbReference>
<dbReference type="PANTHER" id="PTHR44757">
    <property type="entry name" value="DIGUANYLATE CYCLASE DGCP"/>
    <property type="match status" value="1"/>
</dbReference>
<dbReference type="SMART" id="SM00267">
    <property type="entry name" value="GGDEF"/>
    <property type="match status" value="1"/>
</dbReference>
<dbReference type="PROSITE" id="PS50112">
    <property type="entry name" value="PAS"/>
    <property type="match status" value="1"/>
</dbReference>
<dbReference type="OrthoDB" id="9787514at2"/>
<feature type="domain" description="GGDEF" evidence="4">
    <location>
        <begin position="312"/>
        <end position="445"/>
    </location>
</feature>
<dbReference type="InterPro" id="IPR013656">
    <property type="entry name" value="PAS_4"/>
</dbReference>
<dbReference type="NCBIfam" id="TIGR00254">
    <property type="entry name" value="GGDEF"/>
    <property type="match status" value="1"/>
</dbReference>
<dbReference type="Pfam" id="PF08448">
    <property type="entry name" value="PAS_4"/>
    <property type="match status" value="1"/>
</dbReference>
<evidence type="ECO:0000259" key="3">
    <source>
        <dbReference type="PROSITE" id="PS50883"/>
    </source>
</evidence>
<dbReference type="InterPro" id="IPR035919">
    <property type="entry name" value="EAL_sf"/>
</dbReference>
<organism evidence="5 6">
    <name type="scientific">Exilibacterium tricleocarpae</name>
    <dbReference type="NCBI Taxonomy" id="2591008"/>
    <lineage>
        <taxon>Bacteria</taxon>
        <taxon>Pseudomonadati</taxon>
        <taxon>Pseudomonadota</taxon>
        <taxon>Gammaproteobacteria</taxon>
        <taxon>Cellvibrionales</taxon>
        <taxon>Cellvibrionaceae</taxon>
        <taxon>Exilibacterium</taxon>
    </lineage>
</organism>
<dbReference type="PANTHER" id="PTHR44757:SF4">
    <property type="entry name" value="DIGUANYLATE CYCLASE DGCE-RELATED"/>
    <property type="match status" value="1"/>
</dbReference>
<feature type="domain" description="EAL" evidence="3">
    <location>
        <begin position="455"/>
        <end position="710"/>
    </location>
</feature>
<dbReference type="CDD" id="cd01949">
    <property type="entry name" value="GGDEF"/>
    <property type="match status" value="1"/>
</dbReference>
<dbReference type="SUPFAM" id="SSF55785">
    <property type="entry name" value="PYP-like sensor domain (PAS domain)"/>
    <property type="match status" value="2"/>
</dbReference>
<dbReference type="Gene3D" id="3.30.450.20">
    <property type="entry name" value="PAS domain"/>
    <property type="match status" value="2"/>
</dbReference>
<dbReference type="InterPro" id="IPR000160">
    <property type="entry name" value="GGDEF_dom"/>
</dbReference>
<dbReference type="InterPro" id="IPR000014">
    <property type="entry name" value="PAS"/>
</dbReference>
<dbReference type="SMART" id="SM00091">
    <property type="entry name" value="PAS"/>
    <property type="match status" value="2"/>
</dbReference>
<dbReference type="Pfam" id="PF00563">
    <property type="entry name" value="EAL"/>
    <property type="match status" value="1"/>
</dbReference>
<dbReference type="SMART" id="SM00052">
    <property type="entry name" value="EAL"/>
    <property type="match status" value="1"/>
</dbReference>
<dbReference type="InterPro" id="IPR035965">
    <property type="entry name" value="PAS-like_dom_sf"/>
</dbReference>
<evidence type="ECO:0000313" key="5">
    <source>
        <dbReference type="EMBL" id="TQV71720.1"/>
    </source>
</evidence>
<keyword evidence="6" id="KW-1185">Reference proteome</keyword>
<dbReference type="EMBL" id="VHSG01000020">
    <property type="protein sequence ID" value="TQV71720.1"/>
    <property type="molecule type" value="Genomic_DNA"/>
</dbReference>
<proteinExistence type="predicted"/>
<dbReference type="Pfam" id="PF00990">
    <property type="entry name" value="GGDEF"/>
    <property type="match status" value="1"/>
</dbReference>
<evidence type="ECO:0000256" key="1">
    <source>
        <dbReference type="SAM" id="MobiDB-lite"/>
    </source>
</evidence>
<dbReference type="CDD" id="cd01948">
    <property type="entry name" value="EAL"/>
    <property type="match status" value="1"/>
</dbReference>
<dbReference type="PROSITE" id="PS50887">
    <property type="entry name" value="GGDEF"/>
    <property type="match status" value="1"/>
</dbReference>
<evidence type="ECO:0000313" key="6">
    <source>
        <dbReference type="Proteomes" id="UP000319732"/>
    </source>
</evidence>
<protein>
    <submittedName>
        <fullName evidence="5">EAL domain-containing protein</fullName>
    </submittedName>
</protein>
<dbReference type="Gene3D" id="3.20.20.450">
    <property type="entry name" value="EAL domain"/>
    <property type="match status" value="1"/>
</dbReference>
<dbReference type="PROSITE" id="PS50883">
    <property type="entry name" value="EAL"/>
    <property type="match status" value="1"/>
</dbReference>
<gene>
    <name evidence="5" type="ORF">FKG94_18885</name>
</gene>
<dbReference type="SUPFAM" id="SSF55073">
    <property type="entry name" value="Nucleotide cyclase"/>
    <property type="match status" value="1"/>
</dbReference>
<feature type="domain" description="PAS" evidence="2">
    <location>
        <begin position="149"/>
        <end position="222"/>
    </location>
</feature>
<comment type="caution">
    <text evidence="5">The sequence shown here is derived from an EMBL/GenBank/DDBJ whole genome shotgun (WGS) entry which is preliminary data.</text>
</comment>
<dbReference type="InterPro" id="IPR052155">
    <property type="entry name" value="Biofilm_reg_signaling"/>
</dbReference>
<feature type="region of interest" description="Disordered" evidence="1">
    <location>
        <begin position="1"/>
        <end position="30"/>
    </location>
</feature>
<dbReference type="Proteomes" id="UP000319732">
    <property type="component" value="Unassembled WGS sequence"/>
</dbReference>
<sequence>MKEVPSKPSRPLTAFGNSPLPKGAPPPSESGDLLQLISDAVVTFDRLGRIYQLNAAAKNLFGLAEANSEAKPLRQIFPGLSDEQIRGADSILIKNARLPVATHLTGFSSSGREVRLTLLAARVVEDDYCQLLLREVSEGDWFKEDLLQQRDILQATLANVSDAVITTNARTEVETLNAVARQILGLSTHEGLGVPVDQLFTLYDAEGQRPLPSLVMETLARGTRVQVEGQVQLYSADQPSPVIVTAQVIPLRNSANHISGSVMVLRSVNEAAGASSHLNWQVNHDVLTQLPNRHHFEAELARAVTEAASGEISHGLLYVDLYHFKLINDTCGHTAGDELLRQLAVLFGKRMRSQDVLARLGSDEFGVLLRNCTLAGTQRVADTLLRELQAFRFLWNEQQYKVGISVGAVMIDQNIDSEAQALSAANAACCAAKEAGRNRIHFYHNDNALVQRRSEMHWVVKINEALAENRLVLYRQPIVASAPLLSELPHYEVLVRMMSPEGELIPPVEFIPAAERYGLMDEIDRWVVRNLLQYMRRRRDAGLPEESYAVNLSGVSLGDESFCEFVWNELAESAVKPKLLHFEITETVAVSNLQRAVEFMELFGESGCKFFLDDFGSGLSSFAYLKDFPIDYLKIDGTFVKGMEEDSTNFAMVSTINHLAHVMGIKTVAEYVENDVLLEWLRAVGVDYVQGYGIAMPAPLPSVGALPQRS</sequence>
<dbReference type="InterPro" id="IPR043128">
    <property type="entry name" value="Rev_trsase/Diguanyl_cyclase"/>
</dbReference>
<dbReference type="SUPFAM" id="SSF141868">
    <property type="entry name" value="EAL domain-like"/>
    <property type="match status" value="1"/>
</dbReference>